<evidence type="ECO:0000313" key="5">
    <source>
        <dbReference type="Proteomes" id="UP000828390"/>
    </source>
</evidence>
<reference evidence="4" key="1">
    <citation type="journal article" date="2019" name="bioRxiv">
        <title>The Genome of the Zebra Mussel, Dreissena polymorpha: A Resource for Invasive Species Research.</title>
        <authorList>
            <person name="McCartney M.A."/>
            <person name="Auch B."/>
            <person name="Kono T."/>
            <person name="Mallez S."/>
            <person name="Zhang Y."/>
            <person name="Obille A."/>
            <person name="Becker A."/>
            <person name="Abrahante J.E."/>
            <person name="Garbe J."/>
            <person name="Badalamenti J.P."/>
            <person name="Herman A."/>
            <person name="Mangelson H."/>
            <person name="Liachko I."/>
            <person name="Sullivan S."/>
            <person name="Sone E.D."/>
            <person name="Koren S."/>
            <person name="Silverstein K.A.T."/>
            <person name="Beckman K.B."/>
            <person name="Gohl D.M."/>
        </authorList>
    </citation>
    <scope>NUCLEOTIDE SEQUENCE</scope>
    <source>
        <strain evidence="4">Duluth1</strain>
        <tissue evidence="4">Whole animal</tissue>
    </source>
</reference>
<dbReference type="OrthoDB" id="192915at2759"/>
<reference evidence="4" key="2">
    <citation type="submission" date="2020-11" db="EMBL/GenBank/DDBJ databases">
        <authorList>
            <person name="McCartney M.A."/>
            <person name="Auch B."/>
            <person name="Kono T."/>
            <person name="Mallez S."/>
            <person name="Becker A."/>
            <person name="Gohl D.M."/>
            <person name="Silverstein K.A.T."/>
            <person name="Koren S."/>
            <person name="Bechman K.B."/>
            <person name="Herman A."/>
            <person name="Abrahante J.E."/>
            <person name="Garbe J."/>
        </authorList>
    </citation>
    <scope>NUCLEOTIDE SEQUENCE</scope>
    <source>
        <strain evidence="4">Duluth1</strain>
        <tissue evidence="4">Whole animal</tissue>
    </source>
</reference>
<keyword evidence="5" id="KW-1185">Reference proteome</keyword>
<dbReference type="Proteomes" id="UP000828390">
    <property type="component" value="Unassembled WGS sequence"/>
</dbReference>
<sequence length="279" mass="31795">MSDRLLLETTQYMWVVCFELAKTLFSAFSHKKSYNMKILHWFTAANFIQFLSMVFTLDHDLNCAVCRAIVDEVNYSISKVDPKQTIQVGSFRVDSKGNQDTYKKPYARSEVHLMELFEGVCENFRDYAETTNDAGKRSVCRTKARDGKALALKDIKINADIQKALKHKCETLIEEHEDDMIALFRKDALSIEAAVCEELTGQCTGEQLKIPMPVSEFDGMDAIVDDVEKDRAAVKEDTADEDQELMDQYLRDNPNTDFSVPADKVTELNADKNNEKTEL</sequence>
<dbReference type="Pfam" id="PF11938">
    <property type="entry name" value="DUF3456"/>
    <property type="match status" value="1"/>
</dbReference>
<comment type="similarity">
    <text evidence="1">Belongs to the canopy family.</text>
</comment>
<evidence type="ECO:0000259" key="3">
    <source>
        <dbReference type="Pfam" id="PF11938"/>
    </source>
</evidence>
<name>A0A9D4QRX4_DREPO</name>
<dbReference type="EMBL" id="JAIWYP010000004">
    <property type="protein sequence ID" value="KAH3840407.1"/>
    <property type="molecule type" value="Genomic_DNA"/>
</dbReference>
<evidence type="ECO:0000313" key="4">
    <source>
        <dbReference type="EMBL" id="KAH3840407.1"/>
    </source>
</evidence>
<protein>
    <recommendedName>
        <fullName evidence="3">DUF3456 domain-containing protein</fullName>
    </recommendedName>
</protein>
<accession>A0A9D4QRX4</accession>
<dbReference type="GO" id="GO:0005783">
    <property type="term" value="C:endoplasmic reticulum"/>
    <property type="evidence" value="ECO:0007669"/>
    <property type="project" value="TreeGrafter"/>
</dbReference>
<gene>
    <name evidence="4" type="ORF">DPMN_113855</name>
</gene>
<evidence type="ECO:0000256" key="1">
    <source>
        <dbReference type="ARBA" id="ARBA00007285"/>
    </source>
</evidence>
<organism evidence="4 5">
    <name type="scientific">Dreissena polymorpha</name>
    <name type="common">Zebra mussel</name>
    <name type="synonym">Mytilus polymorpha</name>
    <dbReference type="NCBI Taxonomy" id="45954"/>
    <lineage>
        <taxon>Eukaryota</taxon>
        <taxon>Metazoa</taxon>
        <taxon>Spiralia</taxon>
        <taxon>Lophotrochozoa</taxon>
        <taxon>Mollusca</taxon>
        <taxon>Bivalvia</taxon>
        <taxon>Autobranchia</taxon>
        <taxon>Heteroconchia</taxon>
        <taxon>Euheterodonta</taxon>
        <taxon>Imparidentia</taxon>
        <taxon>Neoheterodontei</taxon>
        <taxon>Myida</taxon>
        <taxon>Dreissenoidea</taxon>
        <taxon>Dreissenidae</taxon>
        <taxon>Dreissena</taxon>
    </lineage>
</organism>
<feature type="domain" description="DUF3456" evidence="3">
    <location>
        <begin position="62"/>
        <end position="203"/>
    </location>
</feature>
<dbReference type="InterPro" id="IPR042415">
    <property type="entry name" value="CNPY"/>
</dbReference>
<comment type="caution">
    <text evidence="4">The sequence shown here is derived from an EMBL/GenBank/DDBJ whole genome shotgun (WGS) entry which is preliminary data.</text>
</comment>
<proteinExistence type="inferred from homology"/>
<feature type="region of interest" description="Disordered" evidence="2">
    <location>
        <begin position="233"/>
        <end position="279"/>
    </location>
</feature>
<dbReference type="PANTHER" id="PTHR13341:SF2">
    <property type="entry name" value="PROTEIN SEELE"/>
    <property type="match status" value="1"/>
</dbReference>
<dbReference type="PANTHER" id="PTHR13341">
    <property type="entry name" value="MIR-INTERACTING SAPOSIN-LIKE PROTEIN"/>
    <property type="match status" value="1"/>
</dbReference>
<dbReference type="AlphaFoldDB" id="A0A9D4QRX4"/>
<dbReference type="InterPro" id="IPR021852">
    <property type="entry name" value="DUF3456"/>
</dbReference>
<evidence type="ECO:0000256" key="2">
    <source>
        <dbReference type="SAM" id="MobiDB-lite"/>
    </source>
</evidence>
<feature type="compositionally biased region" description="Basic and acidic residues" evidence="2">
    <location>
        <begin position="264"/>
        <end position="279"/>
    </location>
</feature>